<accession>A0A4P2QKG3</accession>
<name>A0A4P2QKG3_SORCE</name>
<evidence type="ECO:0000313" key="2">
    <source>
        <dbReference type="Proteomes" id="UP000295497"/>
    </source>
</evidence>
<sequence>MCRQSCTVLAVFALVFVGCNAEREWFWYKTRDNPRCYYHEECFSMSCPPPNGVLCVWNEKIREGVCVCQQNGLGLKPSDLVDAGRP</sequence>
<protein>
    <submittedName>
        <fullName evidence="1">Uncharacterized protein</fullName>
    </submittedName>
</protein>
<gene>
    <name evidence="1" type="ORF">SOCE836_025080</name>
</gene>
<evidence type="ECO:0000313" key="1">
    <source>
        <dbReference type="EMBL" id="AUX30405.1"/>
    </source>
</evidence>
<dbReference type="EMBL" id="CP012672">
    <property type="protein sequence ID" value="AUX30405.1"/>
    <property type="molecule type" value="Genomic_DNA"/>
</dbReference>
<dbReference type="PROSITE" id="PS51257">
    <property type="entry name" value="PROKAR_LIPOPROTEIN"/>
    <property type="match status" value="1"/>
</dbReference>
<proteinExistence type="predicted"/>
<dbReference type="Proteomes" id="UP000295497">
    <property type="component" value="Chromosome"/>
</dbReference>
<dbReference type="AlphaFoldDB" id="A0A4P2QKG3"/>
<organism evidence="1 2">
    <name type="scientific">Sorangium cellulosum</name>
    <name type="common">Polyangium cellulosum</name>
    <dbReference type="NCBI Taxonomy" id="56"/>
    <lineage>
        <taxon>Bacteria</taxon>
        <taxon>Pseudomonadati</taxon>
        <taxon>Myxococcota</taxon>
        <taxon>Polyangia</taxon>
        <taxon>Polyangiales</taxon>
        <taxon>Polyangiaceae</taxon>
        <taxon>Sorangium</taxon>
    </lineage>
</organism>
<reference evidence="1 2" key="1">
    <citation type="submission" date="2015-09" db="EMBL/GenBank/DDBJ databases">
        <title>Sorangium comparison.</title>
        <authorList>
            <person name="Zaburannyi N."/>
            <person name="Bunk B."/>
            <person name="Overmann J."/>
            <person name="Mueller R."/>
        </authorList>
    </citation>
    <scope>NUCLEOTIDE SEQUENCE [LARGE SCALE GENOMIC DNA]</scope>
    <source>
        <strain evidence="1 2">So ce836</strain>
    </source>
</reference>